<dbReference type="InterPro" id="IPR036388">
    <property type="entry name" value="WH-like_DNA-bd_sf"/>
</dbReference>
<organism evidence="5 6">
    <name type="scientific">Croceibacterium xixiisoli</name>
    <dbReference type="NCBI Taxonomy" id="1476466"/>
    <lineage>
        <taxon>Bacteria</taxon>
        <taxon>Pseudomonadati</taxon>
        <taxon>Pseudomonadota</taxon>
        <taxon>Alphaproteobacteria</taxon>
        <taxon>Sphingomonadales</taxon>
        <taxon>Erythrobacteraceae</taxon>
        <taxon>Croceibacterium</taxon>
    </lineage>
</organism>
<dbReference type="PANTHER" id="PTHR33204">
    <property type="entry name" value="TRANSCRIPTIONAL REGULATOR, MARR FAMILY"/>
    <property type="match status" value="1"/>
</dbReference>
<proteinExistence type="predicted"/>
<dbReference type="Pfam" id="PF01638">
    <property type="entry name" value="HxlR"/>
    <property type="match status" value="1"/>
</dbReference>
<name>A0A6I4TW41_9SPHN</name>
<accession>A0A6I4TW41</accession>
<evidence type="ECO:0000259" key="4">
    <source>
        <dbReference type="PROSITE" id="PS51118"/>
    </source>
</evidence>
<dbReference type="RefSeq" id="WP_161391068.1">
    <property type="nucleotide sequence ID" value="NZ_JBHSCP010000001.1"/>
</dbReference>
<dbReference type="Proteomes" id="UP000469430">
    <property type="component" value="Unassembled WGS sequence"/>
</dbReference>
<evidence type="ECO:0000313" key="6">
    <source>
        <dbReference type="Proteomes" id="UP000469430"/>
    </source>
</evidence>
<evidence type="ECO:0000256" key="2">
    <source>
        <dbReference type="ARBA" id="ARBA00023125"/>
    </source>
</evidence>
<protein>
    <submittedName>
        <fullName evidence="5">Transcriptional regulator</fullName>
    </submittedName>
</protein>
<dbReference type="InterPro" id="IPR036390">
    <property type="entry name" value="WH_DNA-bd_sf"/>
</dbReference>
<keyword evidence="1" id="KW-0805">Transcription regulation</keyword>
<sequence length="231" mass="25316">MKLQKETKPHGKWYGDACGTAFALELIGERWSLLIIRELMLGGRRFSDLRASLPGISAKVLTERMASMEEMGVLARRKLPPPAAVQIYELTEWGYLAEPAIQELGRWAARSPEHNPQLPLSPVSLMLSMRTMLVPGAMGDASGTIGIGVGGDEFLADLQGGQLPVRRGPAAEGDAVFRMTAPLPMLRMIYGHQPLEDVEASSDLTVTGNRDLARRFIQLFALPPKVGQQRE</sequence>
<reference evidence="5 6" key="1">
    <citation type="submission" date="2019-12" db="EMBL/GenBank/DDBJ databases">
        <title>Genomic-based taxomic classification of the family Erythrobacteraceae.</title>
        <authorList>
            <person name="Xu L."/>
        </authorList>
    </citation>
    <scope>NUCLEOTIDE SEQUENCE [LARGE SCALE GENOMIC DNA]</scope>
    <source>
        <strain evidence="5 6">S36</strain>
    </source>
</reference>
<feature type="domain" description="HTH hxlR-type" evidence="4">
    <location>
        <begin position="18"/>
        <end position="116"/>
    </location>
</feature>
<keyword evidence="3" id="KW-0804">Transcription</keyword>
<dbReference type="OrthoDB" id="9782219at2"/>
<evidence type="ECO:0000313" key="5">
    <source>
        <dbReference type="EMBL" id="MXO99341.1"/>
    </source>
</evidence>
<dbReference type="InterPro" id="IPR036527">
    <property type="entry name" value="SCP2_sterol-bd_dom_sf"/>
</dbReference>
<dbReference type="GO" id="GO:0003677">
    <property type="term" value="F:DNA binding"/>
    <property type="evidence" value="ECO:0007669"/>
    <property type="project" value="UniProtKB-KW"/>
</dbReference>
<gene>
    <name evidence="5" type="ORF">GRI97_10100</name>
</gene>
<dbReference type="PROSITE" id="PS51118">
    <property type="entry name" value="HTH_HXLR"/>
    <property type="match status" value="1"/>
</dbReference>
<keyword evidence="6" id="KW-1185">Reference proteome</keyword>
<dbReference type="AlphaFoldDB" id="A0A6I4TW41"/>
<dbReference type="SUPFAM" id="SSF55718">
    <property type="entry name" value="SCP-like"/>
    <property type="match status" value="1"/>
</dbReference>
<evidence type="ECO:0000256" key="3">
    <source>
        <dbReference type="ARBA" id="ARBA00023163"/>
    </source>
</evidence>
<dbReference type="InterPro" id="IPR002577">
    <property type="entry name" value="HTH_HxlR"/>
</dbReference>
<dbReference type="PANTHER" id="PTHR33204:SF18">
    <property type="entry name" value="TRANSCRIPTIONAL REGULATORY PROTEIN"/>
    <property type="match status" value="1"/>
</dbReference>
<dbReference type="Gene3D" id="1.10.10.10">
    <property type="entry name" value="Winged helix-like DNA-binding domain superfamily/Winged helix DNA-binding domain"/>
    <property type="match status" value="1"/>
</dbReference>
<evidence type="ECO:0000256" key="1">
    <source>
        <dbReference type="ARBA" id="ARBA00023015"/>
    </source>
</evidence>
<dbReference type="SUPFAM" id="SSF46785">
    <property type="entry name" value="Winged helix' DNA-binding domain"/>
    <property type="match status" value="1"/>
</dbReference>
<comment type="caution">
    <text evidence="5">The sequence shown here is derived from an EMBL/GenBank/DDBJ whole genome shotgun (WGS) entry which is preliminary data.</text>
</comment>
<keyword evidence="2" id="KW-0238">DNA-binding</keyword>
<dbReference type="EMBL" id="WTYJ01000002">
    <property type="protein sequence ID" value="MXO99341.1"/>
    <property type="molecule type" value="Genomic_DNA"/>
</dbReference>